<evidence type="ECO:0000313" key="1">
    <source>
        <dbReference type="EMBL" id="KAL3660532.1"/>
    </source>
</evidence>
<comment type="caution">
    <text evidence="1">The sequence shown here is derived from an EMBL/GenBank/DDBJ whole genome shotgun (WGS) entry which is preliminary data.</text>
</comment>
<dbReference type="AlphaFoldDB" id="A0ABD3F3G6"/>
<sequence>MHNTFLQAMRTGFLDWKDKALVQIASQFERKGARVMWRYIAWCIPKSKHSGRKLQLRLASLKRTYGKKVTNFPRCIFSGSPPPRLFSLPVKEVLVPAGQVKAELKVVTFKRYDLEVLKANQVAFVRGMAVRFTVMLRLTAWGNTEALMALDNVEEATVLVLVTEMTYVIMNMDVLYVIWEISAHLAVVEVLAVAETATTMVDLASLGTGMVTRMVVISVSLGNKKAVAMGLVVTLLVGSWRPTPTPRQRRLWRIFLVM</sequence>
<organism evidence="1 2">
    <name type="scientific">Phytophthora oleae</name>
    <dbReference type="NCBI Taxonomy" id="2107226"/>
    <lineage>
        <taxon>Eukaryota</taxon>
        <taxon>Sar</taxon>
        <taxon>Stramenopiles</taxon>
        <taxon>Oomycota</taxon>
        <taxon>Peronosporomycetes</taxon>
        <taxon>Peronosporales</taxon>
        <taxon>Peronosporaceae</taxon>
        <taxon>Phytophthora</taxon>
    </lineage>
</organism>
<proteinExistence type="predicted"/>
<name>A0ABD3F3G6_9STRA</name>
<dbReference type="EMBL" id="JBIMZQ010000040">
    <property type="protein sequence ID" value="KAL3660532.1"/>
    <property type="molecule type" value="Genomic_DNA"/>
</dbReference>
<protein>
    <submittedName>
        <fullName evidence="1">Uncharacterized protein</fullName>
    </submittedName>
</protein>
<reference evidence="1 2" key="1">
    <citation type="submission" date="2024-09" db="EMBL/GenBank/DDBJ databases">
        <title>Genome sequencing and assembly of Phytophthora oleae, isolate VK10A, causative agent of rot of olive drupes.</title>
        <authorList>
            <person name="Conti Taguali S."/>
            <person name="Riolo M."/>
            <person name="La Spada F."/>
            <person name="Cacciola S.O."/>
            <person name="Dionisio G."/>
        </authorList>
    </citation>
    <scope>NUCLEOTIDE SEQUENCE [LARGE SCALE GENOMIC DNA]</scope>
    <source>
        <strain evidence="1 2">VK10A</strain>
    </source>
</reference>
<dbReference type="Proteomes" id="UP001632037">
    <property type="component" value="Unassembled WGS sequence"/>
</dbReference>
<accession>A0ABD3F3G6</accession>
<keyword evidence="2" id="KW-1185">Reference proteome</keyword>
<gene>
    <name evidence="1" type="ORF">V7S43_014287</name>
</gene>
<evidence type="ECO:0000313" key="2">
    <source>
        <dbReference type="Proteomes" id="UP001632037"/>
    </source>
</evidence>